<name>E0THM5_PARBH</name>
<dbReference type="HOGENOM" id="CLU_2509641_0_0_5"/>
<sequence length="85" mass="9399">MAIPSEKRRALAVDRRPLGACQGEGAKEKGTRRREEAGRASRRVYAGEMGWGYGMTSPKPLRRLGGKAFGRLIPKQSFDRPVAEI</sequence>
<dbReference type="AlphaFoldDB" id="E0THM5"/>
<dbReference type="KEGG" id="pbr:PB2503_06277"/>
<feature type="region of interest" description="Disordered" evidence="1">
    <location>
        <begin position="20"/>
        <end position="41"/>
    </location>
</feature>
<proteinExistence type="predicted"/>
<feature type="compositionally biased region" description="Basic and acidic residues" evidence="1">
    <location>
        <begin position="25"/>
        <end position="39"/>
    </location>
</feature>
<gene>
    <name evidence="2" type="ordered locus">PB2503_06277</name>
</gene>
<evidence type="ECO:0000256" key="1">
    <source>
        <dbReference type="SAM" id="MobiDB-lite"/>
    </source>
</evidence>
<reference evidence="3" key="1">
    <citation type="submission" date="2010-08" db="EMBL/GenBank/DDBJ databases">
        <title>Genome sequence of Parvularcula bermudensis HTCC2503.</title>
        <authorList>
            <person name="Kang D.-M."/>
            <person name="Oh H.-M."/>
            <person name="Cho J.-C."/>
        </authorList>
    </citation>
    <scope>NUCLEOTIDE SEQUENCE [LARGE SCALE GENOMIC DNA]</scope>
    <source>
        <strain evidence="3">ATCC BAA-594 / HTCC2503 / KCTC 12087</strain>
    </source>
</reference>
<evidence type="ECO:0000313" key="3">
    <source>
        <dbReference type="Proteomes" id="UP000001302"/>
    </source>
</evidence>
<organism evidence="2 3">
    <name type="scientific">Parvularcula bermudensis (strain ATCC BAA-594 / HTCC2503 / KCTC 12087)</name>
    <dbReference type="NCBI Taxonomy" id="314260"/>
    <lineage>
        <taxon>Bacteria</taxon>
        <taxon>Pseudomonadati</taxon>
        <taxon>Pseudomonadota</taxon>
        <taxon>Alphaproteobacteria</taxon>
        <taxon>Parvularculales</taxon>
        <taxon>Parvularculaceae</taxon>
        <taxon>Parvularcula</taxon>
    </lineage>
</organism>
<protein>
    <submittedName>
        <fullName evidence="2">Uncharacterized protein</fullName>
    </submittedName>
</protein>
<evidence type="ECO:0000313" key="2">
    <source>
        <dbReference type="EMBL" id="ADM09321.1"/>
    </source>
</evidence>
<dbReference type="EMBL" id="CP002156">
    <property type="protein sequence ID" value="ADM09321.1"/>
    <property type="molecule type" value="Genomic_DNA"/>
</dbReference>
<dbReference type="Proteomes" id="UP000001302">
    <property type="component" value="Chromosome"/>
</dbReference>
<keyword evidence="3" id="KW-1185">Reference proteome</keyword>
<reference evidence="2 3" key="2">
    <citation type="journal article" date="2011" name="J. Bacteriol.">
        <title>Complete genome sequence of strain HTCC2503T of Parvularcula bermudensis, the type species of the order "Parvularculales" in the class Alphaproteobacteria.</title>
        <authorList>
            <person name="Oh H.M."/>
            <person name="Kang I."/>
            <person name="Vergin K.L."/>
            <person name="Kang D."/>
            <person name="Rhee K.H."/>
            <person name="Giovannoni S.J."/>
            <person name="Cho J.C."/>
        </authorList>
    </citation>
    <scope>NUCLEOTIDE SEQUENCE [LARGE SCALE GENOMIC DNA]</scope>
    <source>
        <strain evidence="3">ATCC BAA-594 / HTCC2503 / KCTC 12087</strain>
    </source>
</reference>
<accession>E0THM5</accession>